<dbReference type="AlphaFoldDB" id="H2AQ05"/>
<evidence type="ECO:0008006" key="5">
    <source>
        <dbReference type="Google" id="ProtNLM"/>
    </source>
</evidence>
<feature type="transmembrane region" description="Helical" evidence="1">
    <location>
        <begin position="552"/>
        <end position="572"/>
    </location>
</feature>
<dbReference type="OrthoDB" id="331263at2759"/>
<dbReference type="GeneID" id="13882758"/>
<evidence type="ECO:0000256" key="1">
    <source>
        <dbReference type="SAM" id="Phobius"/>
    </source>
</evidence>
<feature type="signal peptide" evidence="2">
    <location>
        <begin position="1"/>
        <end position="26"/>
    </location>
</feature>
<dbReference type="RefSeq" id="XP_003955590.1">
    <property type="nucleotide sequence ID" value="XM_003955541.1"/>
</dbReference>
<gene>
    <name evidence="3" type="primary">KAFR0B01560</name>
    <name evidence="3" type="ORF">KAFR_0B01560</name>
</gene>
<dbReference type="KEGG" id="kaf:KAFR_0B01560"/>
<organism evidence="3 4">
    <name type="scientific">Kazachstania africana (strain ATCC 22294 / BCRC 22015 / CBS 2517 / CECT 1963 / NBRC 1671 / NRRL Y-8276)</name>
    <name type="common">Yeast</name>
    <name type="synonym">Kluyveromyces africanus</name>
    <dbReference type="NCBI Taxonomy" id="1071382"/>
    <lineage>
        <taxon>Eukaryota</taxon>
        <taxon>Fungi</taxon>
        <taxon>Dikarya</taxon>
        <taxon>Ascomycota</taxon>
        <taxon>Saccharomycotina</taxon>
        <taxon>Saccharomycetes</taxon>
        <taxon>Saccharomycetales</taxon>
        <taxon>Saccharomycetaceae</taxon>
        <taxon>Kazachstania</taxon>
    </lineage>
</organism>
<keyword evidence="1" id="KW-1133">Transmembrane helix</keyword>
<dbReference type="HOGENOM" id="CLU_021459_2_1_1"/>
<reference evidence="3 4" key="1">
    <citation type="journal article" date="2011" name="Proc. Natl. Acad. Sci. U.S.A.">
        <title>Evolutionary erosion of yeast sex chromosomes by mating-type switching accidents.</title>
        <authorList>
            <person name="Gordon J.L."/>
            <person name="Armisen D."/>
            <person name="Proux-Wera E."/>
            <person name="Oheigeartaigh S.S."/>
            <person name="Byrne K.P."/>
            <person name="Wolfe K.H."/>
        </authorList>
    </citation>
    <scope>NUCLEOTIDE SEQUENCE [LARGE SCALE GENOMIC DNA]</scope>
    <source>
        <strain evidence="4">ATCC 22294 / BCRC 22015 / CBS 2517 / CECT 1963 / NBRC 1671 / NRRL Y-8276</strain>
    </source>
</reference>
<dbReference type="PANTHER" id="PTHR12959">
    <property type="entry name" value="GPI TRANSAMIDASE COMPONENT PIG-T-RELATED"/>
    <property type="match status" value="1"/>
</dbReference>
<keyword evidence="2" id="KW-0732">Signal</keyword>
<evidence type="ECO:0000256" key="2">
    <source>
        <dbReference type="SAM" id="SignalP"/>
    </source>
</evidence>
<keyword evidence="1" id="KW-0812">Transmembrane</keyword>
<dbReference type="STRING" id="1071382.H2AQ05"/>
<dbReference type="InterPro" id="IPR007245">
    <property type="entry name" value="PIG-T"/>
</dbReference>
<dbReference type="EMBL" id="HE650822">
    <property type="protein sequence ID" value="CCF56455.1"/>
    <property type="molecule type" value="Genomic_DNA"/>
</dbReference>
<sequence length="616" mass="69918">MKYSRSLTGLCQYILLSLVFLKQLNAEASQFSEDESTYGGDTTFPYKENMHIKPLPRNHLMMSFSFNMTSESFVPGKSASNFDQYSHYYAFPKAIEPLLHHTSTRKLNLRFTRGFWNSKQWGRLPNDGFMSGSSGVELWAVIEAASKEDAYKQWKSLANSLSGLFCASINFIDSSKTTYPVHSFQPDEVTGGELPLFQDKNDLYLIRAALANEPVCTENLTPLVKLLPTKGKAGISSLLDGHKVFDSLWHNLAIDVNTRCDDTDGGKCHFEMEALVNMAIHVPNVLHRNENPIPRPLRGEELRCDESKTHDEYHCFPSSEESKAQYLFSKIFGKTIRGSKAMVLHVSNICVDVSDKWTALIKVNDGYFSTSDNCFDLNEESEYDLFLSTEDTNDILPVEDVPVYVSRSLTGSGQDYGGLRAVFNNPTSEPVKIIYFESLPWFMRIYLSTLTLDGKDIDNSNLPDIIKSTNYTPSIDRNRPTQLEFILTIPAYTSFSLSYQFDKALLHFSEYLPDANHGFEIESAVITVIHPVSYQFRTSTLLLSIATPDFSMPYNVIIITSTVMGLIFGMLFNMFVKRMMTLEEADKILVTRTLKYKLNVLRQKILSKFQKLTKKD</sequence>
<feature type="chain" id="PRO_5003559195" description="GPI transamidase component GPI16" evidence="2">
    <location>
        <begin position="27"/>
        <end position="616"/>
    </location>
</feature>
<dbReference type="GO" id="GO:0016255">
    <property type="term" value="P:attachment of GPI anchor to protein"/>
    <property type="evidence" value="ECO:0007669"/>
    <property type="project" value="EnsemblFungi"/>
</dbReference>
<keyword evidence="1" id="KW-0472">Membrane</keyword>
<name>H2AQ05_KAZAF</name>
<dbReference type="PANTHER" id="PTHR12959:SF11">
    <property type="entry name" value="GPI TRANSAMIDASE COMPONENT PIG-T"/>
    <property type="match status" value="1"/>
</dbReference>
<protein>
    <recommendedName>
        <fullName evidence="5">GPI transamidase component GPI16</fullName>
    </recommendedName>
</protein>
<dbReference type="Proteomes" id="UP000005220">
    <property type="component" value="Chromosome 2"/>
</dbReference>
<dbReference type="eggNOG" id="KOG2407">
    <property type="taxonomic scope" value="Eukaryota"/>
</dbReference>
<evidence type="ECO:0000313" key="3">
    <source>
        <dbReference type="EMBL" id="CCF56455.1"/>
    </source>
</evidence>
<dbReference type="GO" id="GO:0042765">
    <property type="term" value="C:GPI-anchor transamidase complex"/>
    <property type="evidence" value="ECO:0007669"/>
    <property type="project" value="EnsemblFungi"/>
</dbReference>
<dbReference type="InParanoid" id="H2AQ05"/>
<keyword evidence="4" id="KW-1185">Reference proteome</keyword>
<accession>H2AQ05</accession>
<dbReference type="FunCoup" id="H2AQ05">
    <property type="interactions" value="597"/>
</dbReference>
<dbReference type="Pfam" id="PF04113">
    <property type="entry name" value="Gpi16"/>
    <property type="match status" value="1"/>
</dbReference>
<proteinExistence type="predicted"/>
<evidence type="ECO:0000313" key="4">
    <source>
        <dbReference type="Proteomes" id="UP000005220"/>
    </source>
</evidence>